<reference evidence="3" key="1">
    <citation type="journal article" date="2014" name="Genome Announc.">
        <title>Genome sequence and annotation of Acremonium chrysogenum, producer of the beta-lactam antibiotic cephalosporin C.</title>
        <authorList>
            <person name="Terfehr D."/>
            <person name="Dahlmann T.A."/>
            <person name="Specht T."/>
            <person name="Zadra I."/>
            <person name="Kuernsteiner H."/>
            <person name="Kueck U."/>
        </authorList>
    </citation>
    <scope>NUCLEOTIDE SEQUENCE [LARGE SCALE GENOMIC DNA]</scope>
    <source>
        <strain evidence="3">ATCC 11550 / CBS 779.69 / DSM 880 / IAM 14645 / JCM 23072 / IMI 49137</strain>
    </source>
</reference>
<feature type="compositionally biased region" description="Basic and acidic residues" evidence="1">
    <location>
        <begin position="62"/>
        <end position="71"/>
    </location>
</feature>
<feature type="compositionally biased region" description="Low complexity" evidence="1">
    <location>
        <begin position="75"/>
        <end position="85"/>
    </location>
</feature>
<feature type="region of interest" description="Disordered" evidence="1">
    <location>
        <begin position="62"/>
        <end position="176"/>
    </location>
</feature>
<comment type="caution">
    <text evidence="2">The sequence shown here is derived from an EMBL/GenBank/DDBJ whole genome shotgun (WGS) entry which is preliminary data.</text>
</comment>
<feature type="compositionally biased region" description="Acidic residues" evidence="1">
    <location>
        <begin position="114"/>
        <end position="134"/>
    </location>
</feature>
<organism evidence="2 3">
    <name type="scientific">Hapsidospora chrysogenum (strain ATCC 11550 / CBS 779.69 / DSM 880 / IAM 14645 / JCM 23072 / IMI 49137)</name>
    <name type="common">Acremonium chrysogenum</name>
    <dbReference type="NCBI Taxonomy" id="857340"/>
    <lineage>
        <taxon>Eukaryota</taxon>
        <taxon>Fungi</taxon>
        <taxon>Dikarya</taxon>
        <taxon>Ascomycota</taxon>
        <taxon>Pezizomycotina</taxon>
        <taxon>Sordariomycetes</taxon>
        <taxon>Hypocreomycetidae</taxon>
        <taxon>Hypocreales</taxon>
        <taxon>Bionectriaceae</taxon>
        <taxon>Hapsidospora</taxon>
    </lineage>
</organism>
<accession>A0A086T214</accession>
<dbReference type="Proteomes" id="UP000029964">
    <property type="component" value="Unassembled WGS sequence"/>
</dbReference>
<proteinExistence type="predicted"/>
<gene>
    <name evidence="2" type="ORF">ACRE_058300</name>
</gene>
<protein>
    <submittedName>
        <fullName evidence="2">Uncharacterized protein</fullName>
    </submittedName>
</protein>
<keyword evidence="3" id="KW-1185">Reference proteome</keyword>
<feature type="compositionally biased region" description="Basic and acidic residues" evidence="1">
    <location>
        <begin position="149"/>
        <end position="164"/>
    </location>
</feature>
<evidence type="ECO:0000313" key="3">
    <source>
        <dbReference type="Proteomes" id="UP000029964"/>
    </source>
</evidence>
<name>A0A086T214_HAPC1</name>
<sequence length="176" mass="19596">MAGKEKKWGMSAERDLAMAVILAQGGDRAKYDWPKVHEYMSKWGYEFTRDAMSQHWTKRIMKDFKQRHGESPSKAGGATATDDGGSSVPATPVRSRKKTAGGGSAAKVKKEKSVEDEDEDEDEDDEQKYEDDELSSPTKKRKLATPIKQEVKQEPNSSRPRDRSMTAQAGEADVKA</sequence>
<evidence type="ECO:0000256" key="1">
    <source>
        <dbReference type="SAM" id="MobiDB-lite"/>
    </source>
</evidence>
<dbReference type="EMBL" id="JPKY01000070">
    <property type="protein sequence ID" value="KFH43396.1"/>
    <property type="molecule type" value="Genomic_DNA"/>
</dbReference>
<dbReference type="OrthoDB" id="5146902at2759"/>
<dbReference type="HOGENOM" id="CLU_130481_0_0_1"/>
<evidence type="ECO:0000313" key="2">
    <source>
        <dbReference type="EMBL" id="KFH43396.1"/>
    </source>
</evidence>
<dbReference type="STRING" id="857340.A0A086T214"/>
<dbReference type="AlphaFoldDB" id="A0A086T214"/>